<reference evidence="2" key="1">
    <citation type="submission" date="2022-08" db="EMBL/GenBank/DDBJ databases">
        <authorList>
            <person name="Somphong A."/>
            <person name="Phongsopitanun W."/>
        </authorList>
    </citation>
    <scope>NUCLEOTIDE SEQUENCE</scope>
    <source>
        <strain evidence="2">LP05-1</strain>
    </source>
</reference>
<dbReference type="EMBL" id="JANUGQ010000014">
    <property type="protein sequence ID" value="MCS0637501.1"/>
    <property type="molecule type" value="Genomic_DNA"/>
</dbReference>
<evidence type="ECO:0000313" key="2">
    <source>
        <dbReference type="EMBL" id="MCS0637501.1"/>
    </source>
</evidence>
<protein>
    <submittedName>
        <fullName evidence="2">Uncharacterized protein</fullName>
    </submittedName>
</protein>
<keyword evidence="3" id="KW-1185">Reference proteome</keyword>
<accession>A0ABT2CLC5</accession>
<feature type="compositionally biased region" description="Low complexity" evidence="1">
    <location>
        <begin position="48"/>
        <end position="60"/>
    </location>
</feature>
<gene>
    <name evidence="2" type="ORF">NX801_17880</name>
</gene>
<proteinExistence type="predicted"/>
<sequence>MTTAPRTLTEPAPARSGVDVAAIIRAADAARALYTPPAPAPPPPRPGAAPGQPDRAAGAPDTPESGRRAAATGPVAAGRRP</sequence>
<dbReference type="RefSeq" id="WP_258788750.1">
    <property type="nucleotide sequence ID" value="NZ_JANUGQ010000014.1"/>
</dbReference>
<feature type="region of interest" description="Disordered" evidence="1">
    <location>
        <begin position="33"/>
        <end position="81"/>
    </location>
</feature>
<name>A0ABT2CLC5_9ACTN</name>
<feature type="compositionally biased region" description="Pro residues" evidence="1">
    <location>
        <begin position="36"/>
        <end position="47"/>
    </location>
</feature>
<evidence type="ECO:0000256" key="1">
    <source>
        <dbReference type="SAM" id="MobiDB-lite"/>
    </source>
</evidence>
<evidence type="ECO:0000313" key="3">
    <source>
        <dbReference type="Proteomes" id="UP001431313"/>
    </source>
</evidence>
<dbReference type="Proteomes" id="UP001431313">
    <property type="component" value="Unassembled WGS sequence"/>
</dbReference>
<comment type="caution">
    <text evidence="2">The sequence shown here is derived from an EMBL/GenBank/DDBJ whole genome shotgun (WGS) entry which is preliminary data.</text>
</comment>
<organism evidence="2 3">
    <name type="scientific">Streptomyces pyxinae</name>
    <dbReference type="NCBI Taxonomy" id="2970734"/>
    <lineage>
        <taxon>Bacteria</taxon>
        <taxon>Bacillati</taxon>
        <taxon>Actinomycetota</taxon>
        <taxon>Actinomycetes</taxon>
        <taxon>Kitasatosporales</taxon>
        <taxon>Streptomycetaceae</taxon>
        <taxon>Streptomyces</taxon>
    </lineage>
</organism>